<evidence type="ECO:0000256" key="2">
    <source>
        <dbReference type="ARBA" id="ARBA00010206"/>
    </source>
</evidence>
<dbReference type="HOGENOM" id="CLU_052662_0_0_10"/>
<comment type="pathway">
    <text evidence="1">Amino-acid degradation; L-arginine degradation via ADI pathway; carbamoyl phosphate from L-arginine: step 1/2.</text>
</comment>
<name>A0A0E3V8M3_9BACT</name>
<dbReference type="AlphaFoldDB" id="A0A0E3V8M3"/>
<evidence type="ECO:0000313" key="7">
    <source>
        <dbReference type="Proteomes" id="UP000033054"/>
    </source>
</evidence>
<sequence>MENRETNAVTELVTRQDDKQAHRASRIHVSSEIGTLRRLLIHSPDRGLGKVVPSKAQDWLFEDIVHLDMMRRHEYDYYVKILLYFLDPDKVKGKIADLGPDSDRSFFKPDHANYFKSDKVVDIQCLLSDILADEVIKTRLIAAICGIERTSFRTQQHLSQYEPVELAKIMISGSLPDLTMLFAPLPNFIFTRDIGIVINDHILLNKPAKLARTREALLAQYIFFNHPLFVDYQDKILEIPDNEHAFLLPDADTKRDVTRTTLEGGDVMMIGKRHLIVGVSERTTLYAAQQVMRLVFNKGVVDKVTILQIPKKRDYMHIDTVFTQVKRNVWVLLGSLARTGDEGQKRDVIHFFAPKDVSEDLRIMQFRKGQEHKPVEIENLEDLLADISKNDLGATEPIQFIYSGNNEFPFGAREQWTDSCNLLALKDGVVVGYDRNEKTADAFRNAGFEVIGAAKLLDRFERGESSPETIENTFIMLPSAELSRARGGSHCMSLPLFREEL</sequence>
<dbReference type="PATRIC" id="fig|1379870.5.peg.4352"/>
<comment type="similarity">
    <text evidence="2">Belongs to the arginine deiminase family.</text>
</comment>
<dbReference type="GO" id="GO:0016740">
    <property type="term" value="F:transferase activity"/>
    <property type="evidence" value="ECO:0007669"/>
    <property type="project" value="UniProtKB-KW"/>
</dbReference>
<dbReference type="Gene3D" id="3.75.10.10">
    <property type="entry name" value="L-arginine/glycine Amidinotransferase, Chain A"/>
    <property type="match status" value="1"/>
</dbReference>
<accession>A0A0E3V8M3</accession>
<dbReference type="PANTHER" id="PTHR47271">
    <property type="entry name" value="ARGININE DEIMINASE"/>
    <property type="match status" value="1"/>
</dbReference>
<dbReference type="KEGG" id="srd:SD10_20200"/>
<comment type="catalytic activity">
    <reaction evidence="5">
        <text>L-arginine + H2O = L-citrulline + NH4(+)</text>
        <dbReference type="Rhea" id="RHEA:19597"/>
        <dbReference type="ChEBI" id="CHEBI:15377"/>
        <dbReference type="ChEBI" id="CHEBI:28938"/>
        <dbReference type="ChEBI" id="CHEBI:32682"/>
        <dbReference type="ChEBI" id="CHEBI:57743"/>
        <dbReference type="EC" id="3.5.3.6"/>
    </reaction>
</comment>
<evidence type="ECO:0000313" key="6">
    <source>
        <dbReference type="EMBL" id="AKD56882.1"/>
    </source>
</evidence>
<dbReference type="Pfam" id="PF02274">
    <property type="entry name" value="ADI"/>
    <property type="match status" value="1"/>
</dbReference>
<evidence type="ECO:0000256" key="3">
    <source>
        <dbReference type="ARBA" id="ARBA00012171"/>
    </source>
</evidence>
<organism evidence="6 7">
    <name type="scientific">Spirosoma radiotolerans</name>
    <dbReference type="NCBI Taxonomy" id="1379870"/>
    <lineage>
        <taxon>Bacteria</taxon>
        <taxon>Pseudomonadati</taxon>
        <taxon>Bacteroidota</taxon>
        <taxon>Cytophagia</taxon>
        <taxon>Cytophagales</taxon>
        <taxon>Cytophagaceae</taxon>
        <taxon>Spirosoma</taxon>
    </lineage>
</organism>
<dbReference type="PRINTS" id="PR01466">
    <property type="entry name" value="ARGDEIMINASE"/>
</dbReference>
<gene>
    <name evidence="6" type="ORF">SD10_20200</name>
</gene>
<dbReference type="EC" id="3.5.3.6" evidence="3"/>
<dbReference type="OrthoDB" id="9807502at2"/>
<keyword evidence="7" id="KW-1185">Reference proteome</keyword>
<dbReference type="GO" id="GO:0019546">
    <property type="term" value="P:L-arginine deiminase pathway"/>
    <property type="evidence" value="ECO:0007669"/>
    <property type="project" value="TreeGrafter"/>
</dbReference>
<evidence type="ECO:0000256" key="1">
    <source>
        <dbReference type="ARBA" id="ARBA00005213"/>
    </source>
</evidence>
<dbReference type="EMBL" id="CP010429">
    <property type="protein sequence ID" value="AKD56882.1"/>
    <property type="molecule type" value="Genomic_DNA"/>
</dbReference>
<dbReference type="Proteomes" id="UP000033054">
    <property type="component" value="Chromosome"/>
</dbReference>
<reference evidence="6 7" key="1">
    <citation type="journal article" date="2014" name="Curr. Microbiol.">
        <title>Spirosoma radiotolerans sp. nov., a gamma-radiation-resistant bacterium isolated from gamma ray-irradiated soil.</title>
        <authorList>
            <person name="Lee J.J."/>
            <person name="Srinivasan S."/>
            <person name="Lim S."/>
            <person name="Joe M."/>
            <person name="Im S."/>
            <person name="Bae S.I."/>
            <person name="Park K.R."/>
            <person name="Han J.H."/>
            <person name="Park S.H."/>
            <person name="Joo B.M."/>
            <person name="Park S.J."/>
            <person name="Kim M.K."/>
        </authorList>
    </citation>
    <scope>NUCLEOTIDE SEQUENCE [LARGE SCALE GENOMIC DNA]</scope>
    <source>
        <strain evidence="6 7">DG5A</strain>
    </source>
</reference>
<keyword evidence="4" id="KW-0378">Hydrolase</keyword>
<dbReference type="PANTHER" id="PTHR47271:SF2">
    <property type="entry name" value="ARGININE DEIMINASE"/>
    <property type="match status" value="1"/>
</dbReference>
<keyword evidence="6" id="KW-0808">Transferase</keyword>
<dbReference type="GO" id="GO:0016990">
    <property type="term" value="F:arginine deiminase activity"/>
    <property type="evidence" value="ECO:0007669"/>
    <property type="project" value="UniProtKB-EC"/>
</dbReference>
<dbReference type="InterPro" id="IPR003876">
    <property type="entry name" value="Arg_deiminase"/>
</dbReference>
<dbReference type="STRING" id="1379870.SD10_20200"/>
<protein>
    <recommendedName>
        <fullName evidence="3">arginine deiminase</fullName>
        <ecNumber evidence="3">3.5.3.6</ecNumber>
    </recommendedName>
</protein>
<dbReference type="SUPFAM" id="SSF55909">
    <property type="entry name" value="Pentein"/>
    <property type="match status" value="1"/>
</dbReference>
<proteinExistence type="inferred from homology"/>
<evidence type="ECO:0000256" key="4">
    <source>
        <dbReference type="ARBA" id="ARBA00022801"/>
    </source>
</evidence>
<dbReference type="RefSeq" id="WP_082111640.1">
    <property type="nucleotide sequence ID" value="NZ_CP010429.1"/>
</dbReference>
<evidence type="ECO:0000256" key="5">
    <source>
        <dbReference type="ARBA" id="ARBA00049429"/>
    </source>
</evidence>